<organism evidence="1 2">
    <name type="scientific">Cronobacter sakazakii (strain ATCC BAA-894)</name>
    <name type="common">Enterobacter sakazakii</name>
    <dbReference type="NCBI Taxonomy" id="290339"/>
    <lineage>
        <taxon>Bacteria</taxon>
        <taxon>Pseudomonadati</taxon>
        <taxon>Pseudomonadota</taxon>
        <taxon>Gammaproteobacteria</taxon>
        <taxon>Enterobacterales</taxon>
        <taxon>Enterobacteriaceae</taxon>
        <taxon>Cronobacter</taxon>
    </lineage>
</organism>
<dbReference type="Proteomes" id="UP000000260">
    <property type="component" value="Chromosome"/>
</dbReference>
<reference evidence="1 2" key="1">
    <citation type="journal article" date="2010" name="PLoS ONE">
        <title>Genome sequence of Cronobacter sakazakii BAA-894 and comparative genomic hybridization analysis with other Cronobacter species.</title>
        <authorList>
            <person name="Kucerova E."/>
            <person name="Clifton S.W."/>
            <person name="Xia X.Q."/>
            <person name="Long F."/>
            <person name="Porwollik S."/>
            <person name="Fulton L."/>
            <person name="Fronick C."/>
            <person name="Minx P."/>
            <person name="Kyung K."/>
            <person name="Warren W."/>
            <person name="Fulton R."/>
            <person name="Feng D."/>
            <person name="Wollam A."/>
            <person name="Shah N."/>
            <person name="Bhonagiri V."/>
            <person name="Nash W.E."/>
            <person name="Hallsworth-Pepin K."/>
            <person name="Wilson R.K."/>
            <person name="McClelland M."/>
            <person name="Forsythe S.J."/>
        </authorList>
    </citation>
    <scope>NUCLEOTIDE SEQUENCE [LARGE SCALE GENOMIC DNA]</scope>
    <source>
        <strain evidence="1 2">ATCC BAA-894</strain>
    </source>
</reference>
<evidence type="ECO:0000313" key="2">
    <source>
        <dbReference type="Proteomes" id="UP000000260"/>
    </source>
</evidence>
<dbReference type="AlphaFoldDB" id="A7ME63"/>
<accession>A7ME63</accession>
<keyword evidence="2" id="KW-1185">Reference proteome</keyword>
<protein>
    <recommendedName>
        <fullName evidence="3">Phage tail protein</fullName>
    </recommendedName>
</protein>
<proteinExistence type="predicted"/>
<dbReference type="HOGENOM" id="CLU_1676619_0_0_6"/>
<evidence type="ECO:0000313" key="1">
    <source>
        <dbReference type="EMBL" id="ABU77564.1"/>
    </source>
</evidence>
<dbReference type="EMBL" id="CP000783">
    <property type="protein sequence ID" value="ABU77564.1"/>
    <property type="molecule type" value="Genomic_DNA"/>
</dbReference>
<dbReference type="KEGG" id="esa:ESA_02315"/>
<gene>
    <name evidence="1" type="ordered locus">ESA_02315</name>
</gene>
<evidence type="ECO:0008006" key="3">
    <source>
        <dbReference type="Google" id="ProtNLM"/>
    </source>
</evidence>
<sequence length="168" mass="17423">MMPQIYKGILNMAFNSIFVGNNVKVEIANAPAGGGQATTFTVVEEVGAFPSAAGAESNVVSVNTFGQQYAKKLLGSRSVPDLTLTVNWKPGATGQEMLAAAAAAQTLIQVKVTYYQNIDDQDGAAYYSVVNGYVSSDVVNGDFDGVVTRDFVVSVTGAPIAVGEVTGS</sequence>
<dbReference type="Gene3D" id="4.10.410.40">
    <property type="match status" value="1"/>
</dbReference>
<name>A7ME63_CROS8</name>